<proteinExistence type="predicted"/>
<dbReference type="EMBL" id="OX465085">
    <property type="protein sequence ID" value="CAI9304392.1"/>
    <property type="molecule type" value="Genomic_DNA"/>
</dbReference>
<evidence type="ECO:0000313" key="3">
    <source>
        <dbReference type="Proteomes" id="UP001177003"/>
    </source>
</evidence>
<accession>A0AA36EQB6</accession>
<reference evidence="2" key="1">
    <citation type="submission" date="2023-04" db="EMBL/GenBank/DDBJ databases">
        <authorList>
            <person name="Vijverberg K."/>
            <person name="Xiong W."/>
            <person name="Schranz E."/>
        </authorList>
    </citation>
    <scope>NUCLEOTIDE SEQUENCE</scope>
</reference>
<organism evidence="2 3">
    <name type="scientific">Lactuca saligna</name>
    <name type="common">Willowleaf lettuce</name>
    <dbReference type="NCBI Taxonomy" id="75948"/>
    <lineage>
        <taxon>Eukaryota</taxon>
        <taxon>Viridiplantae</taxon>
        <taxon>Streptophyta</taxon>
        <taxon>Embryophyta</taxon>
        <taxon>Tracheophyta</taxon>
        <taxon>Spermatophyta</taxon>
        <taxon>Magnoliopsida</taxon>
        <taxon>eudicotyledons</taxon>
        <taxon>Gunneridae</taxon>
        <taxon>Pentapetalae</taxon>
        <taxon>asterids</taxon>
        <taxon>campanulids</taxon>
        <taxon>Asterales</taxon>
        <taxon>Asteraceae</taxon>
        <taxon>Cichorioideae</taxon>
        <taxon>Cichorieae</taxon>
        <taxon>Lactucinae</taxon>
        <taxon>Lactuca</taxon>
    </lineage>
</organism>
<evidence type="ECO:0000256" key="1">
    <source>
        <dbReference type="SAM" id="MobiDB-lite"/>
    </source>
</evidence>
<evidence type="ECO:0000313" key="2">
    <source>
        <dbReference type="EMBL" id="CAI9304392.1"/>
    </source>
</evidence>
<dbReference type="Proteomes" id="UP001177003">
    <property type="component" value="Chromosome 9"/>
</dbReference>
<keyword evidence="3" id="KW-1185">Reference proteome</keyword>
<feature type="region of interest" description="Disordered" evidence="1">
    <location>
        <begin position="25"/>
        <end position="46"/>
    </location>
</feature>
<dbReference type="AlphaFoldDB" id="A0AA36EQB6"/>
<sequence>MASPPGIVPSASEYTYLESTNGHTSLDGVKFPSPGSSILPPPPSPPGKVRIYQKKLDADLRLPLTDFREEVLQRDGCSVQMLTLNAVNKVVAFEMICRANSPSRRCGDEPSWRRRGKMTVFFIVVDGHESLFSMDEVFRKRYKGKLEHREVDLVELLPPPRRLDQLALTTAMPIPPSMNENPSSAEADPCSSSSFFRHAFGWCSPYFL</sequence>
<gene>
    <name evidence="2" type="ORF">LSALG_LOCUS42769</name>
</gene>
<name>A0AA36EQB6_LACSI</name>
<protein>
    <submittedName>
        <fullName evidence="2">Uncharacterized protein</fullName>
    </submittedName>
</protein>